<dbReference type="EMBL" id="JAUFQU010000001">
    <property type="protein sequence ID" value="MDN3706358.1"/>
    <property type="molecule type" value="Genomic_DNA"/>
</dbReference>
<evidence type="ECO:0000313" key="2">
    <source>
        <dbReference type="Proteomes" id="UP001242368"/>
    </source>
</evidence>
<evidence type="ECO:0000313" key="1">
    <source>
        <dbReference type="EMBL" id="MDN3706358.1"/>
    </source>
</evidence>
<comment type="caution">
    <text evidence="1">The sequence shown here is derived from an EMBL/GenBank/DDBJ whole genome shotgun (WGS) entry which is preliminary data.</text>
</comment>
<organism evidence="1 2">
    <name type="scientific">Paenimyroides ceti</name>
    <dbReference type="NCBI Taxonomy" id="395087"/>
    <lineage>
        <taxon>Bacteria</taxon>
        <taxon>Pseudomonadati</taxon>
        <taxon>Bacteroidota</taxon>
        <taxon>Flavobacteriia</taxon>
        <taxon>Flavobacteriales</taxon>
        <taxon>Flavobacteriaceae</taxon>
        <taxon>Paenimyroides</taxon>
    </lineage>
</organism>
<name>A0ABT8CRT5_9FLAO</name>
<dbReference type="Proteomes" id="UP001242368">
    <property type="component" value="Unassembled WGS sequence"/>
</dbReference>
<gene>
    <name evidence="1" type="ORF">QW060_04370</name>
</gene>
<reference evidence="2" key="1">
    <citation type="journal article" date="2019" name="Int. J. Syst. Evol. Microbiol.">
        <title>The Global Catalogue of Microorganisms (GCM) 10K type strain sequencing project: providing services to taxonomists for standard genome sequencing and annotation.</title>
        <authorList>
            <consortium name="The Broad Institute Genomics Platform"/>
            <consortium name="The Broad Institute Genome Sequencing Center for Infectious Disease"/>
            <person name="Wu L."/>
            <person name="Ma J."/>
        </authorList>
    </citation>
    <scope>NUCLEOTIDE SEQUENCE [LARGE SCALE GENOMIC DNA]</scope>
    <source>
        <strain evidence="2">CECT 7184</strain>
    </source>
</reference>
<sequence length="132" mass="15566">MKFATLILSLFMLFKPILPVAEYVVLYDYIRNELCVNKDRPELKCNGKCHLKKEMAKASDSENSKEKHRFSSAENQIAVYHQIMYYPNPIFFLQELSKKILFGYNSIYTFSFSELIFRPPVVYSSYSFIFLS</sequence>
<accession>A0ABT8CRT5</accession>
<proteinExistence type="predicted"/>
<keyword evidence="2" id="KW-1185">Reference proteome</keyword>
<protein>
    <submittedName>
        <fullName evidence="1">Uncharacterized protein</fullName>
    </submittedName>
</protein>